<keyword evidence="2" id="KW-1185">Reference proteome</keyword>
<proteinExistence type="predicted"/>
<dbReference type="RefSeq" id="WP_128602272.1">
    <property type="nucleotide sequence ID" value="NZ_MLFS01000049.1"/>
</dbReference>
<comment type="caution">
    <text evidence="1">The sequence shown here is derived from an EMBL/GenBank/DDBJ whole genome shotgun (WGS) entry which is preliminary data.</text>
</comment>
<dbReference type="STRING" id="1076551.HA48_16080"/>
<protein>
    <submittedName>
        <fullName evidence="1">Uncharacterized protein</fullName>
    </submittedName>
</protein>
<organism evidence="1 2">
    <name type="scientific">Pantoea wallisii</name>
    <dbReference type="NCBI Taxonomy" id="1076551"/>
    <lineage>
        <taxon>Bacteria</taxon>
        <taxon>Pseudomonadati</taxon>
        <taxon>Pseudomonadota</taxon>
        <taxon>Gammaproteobacteria</taxon>
        <taxon>Enterobacterales</taxon>
        <taxon>Erwiniaceae</taxon>
        <taxon>Pantoea</taxon>
    </lineage>
</organism>
<accession>A0A1X1D446</accession>
<evidence type="ECO:0000313" key="2">
    <source>
        <dbReference type="Proteomes" id="UP000193104"/>
    </source>
</evidence>
<sequence>MRRTSNLSLLQIEEATDIAQARSELLLDQKPTGLIVSGKILEAAVEVSAGRYVLFLTDDVIYEESLTVILCSLTAGIEEIITLGGAYSSGLFQQLIISDNRLSFRFIGDAIWHIEIENRPRFKLPFLGDPKGVKRKNRLGKIMNITTTQG</sequence>
<reference evidence="1 2" key="1">
    <citation type="journal article" date="2017" name="Antonie Van Leeuwenhoek">
        <title>Phylogenomic resolution of the bacterial genus Pantoea and its relationship with Erwinia and Tatumella.</title>
        <authorList>
            <person name="Palmer M."/>
            <person name="Steenkamp E.T."/>
            <person name="Coetzee M.P."/>
            <person name="Chan W.Y."/>
            <person name="van Zyl E."/>
            <person name="De Maayer P."/>
            <person name="Coutinho T.A."/>
            <person name="Blom J."/>
            <person name="Smits T.H."/>
            <person name="Duffy B."/>
            <person name="Venter S.N."/>
        </authorList>
    </citation>
    <scope>NUCLEOTIDE SEQUENCE [LARGE SCALE GENOMIC DNA]</scope>
    <source>
        <strain evidence="1 2">LMG 26277</strain>
    </source>
</reference>
<dbReference type="Proteomes" id="UP000193104">
    <property type="component" value="Unassembled WGS sequence"/>
</dbReference>
<evidence type="ECO:0000313" key="1">
    <source>
        <dbReference type="EMBL" id="ORM71414.1"/>
    </source>
</evidence>
<dbReference type="AlphaFoldDB" id="A0A1X1D446"/>
<dbReference type="OrthoDB" id="7065204at2"/>
<dbReference type="EMBL" id="MLFS01000049">
    <property type="protein sequence ID" value="ORM71414.1"/>
    <property type="molecule type" value="Genomic_DNA"/>
</dbReference>
<gene>
    <name evidence="1" type="ORF">HA48_16080</name>
</gene>
<name>A0A1X1D446_9GAMM</name>